<gene>
    <name evidence="1" type="ORF">AMURIS_03643</name>
</gene>
<evidence type="ECO:0000313" key="2">
    <source>
        <dbReference type="Proteomes" id="UP000236311"/>
    </source>
</evidence>
<dbReference type="AlphaFoldDB" id="A0A2K4ZKA2"/>
<keyword evidence="2" id="KW-1185">Reference proteome</keyword>
<dbReference type="RefSeq" id="WP_103240924.1">
    <property type="nucleotide sequence ID" value="NZ_JANJZD010000020.1"/>
</dbReference>
<organism evidence="1 2">
    <name type="scientific">Acetatifactor muris</name>
    <dbReference type="NCBI Taxonomy" id="879566"/>
    <lineage>
        <taxon>Bacteria</taxon>
        <taxon>Bacillati</taxon>
        <taxon>Bacillota</taxon>
        <taxon>Clostridia</taxon>
        <taxon>Lachnospirales</taxon>
        <taxon>Lachnospiraceae</taxon>
        <taxon>Acetatifactor</taxon>
    </lineage>
</organism>
<dbReference type="Proteomes" id="UP000236311">
    <property type="component" value="Unassembled WGS sequence"/>
</dbReference>
<name>A0A2K4ZKA2_9FIRM</name>
<proteinExistence type="predicted"/>
<reference evidence="1 2" key="1">
    <citation type="submission" date="2018-01" db="EMBL/GenBank/DDBJ databases">
        <authorList>
            <person name="Gaut B.S."/>
            <person name="Morton B.R."/>
            <person name="Clegg M.T."/>
            <person name="Duvall M.R."/>
        </authorList>
    </citation>
    <scope>NUCLEOTIDE SEQUENCE [LARGE SCALE GENOMIC DNA]</scope>
    <source>
        <strain evidence="1">GP69</strain>
    </source>
</reference>
<dbReference type="OrthoDB" id="9800833at2"/>
<dbReference type="EMBL" id="OFSM01000020">
    <property type="protein sequence ID" value="SOY30909.1"/>
    <property type="molecule type" value="Genomic_DNA"/>
</dbReference>
<protein>
    <recommendedName>
        <fullName evidence="3">Helix-turn-helix domain protein</fullName>
    </recommendedName>
</protein>
<evidence type="ECO:0000313" key="1">
    <source>
        <dbReference type="EMBL" id="SOY30909.1"/>
    </source>
</evidence>
<sequence>MENSRVYLASDIQKALSLGRSKTYQFLEEVYQKQEPFRVIRVGKLLRVPQKSFDDWLNAEK</sequence>
<accession>A0A2K4ZKA2</accession>
<evidence type="ECO:0008006" key="3">
    <source>
        <dbReference type="Google" id="ProtNLM"/>
    </source>
</evidence>